<organism evidence="3 4">
    <name type="scientific">Seinonella peptonophila</name>
    <dbReference type="NCBI Taxonomy" id="112248"/>
    <lineage>
        <taxon>Bacteria</taxon>
        <taxon>Bacillati</taxon>
        <taxon>Bacillota</taxon>
        <taxon>Bacilli</taxon>
        <taxon>Bacillales</taxon>
        <taxon>Thermoactinomycetaceae</taxon>
        <taxon>Seinonella</taxon>
    </lineage>
</organism>
<dbReference type="OrthoDB" id="3261015at2"/>
<reference evidence="3 4" key="1">
    <citation type="submission" date="2016-11" db="EMBL/GenBank/DDBJ databases">
        <authorList>
            <person name="Jaros S."/>
            <person name="Januszkiewicz K."/>
            <person name="Wedrychowicz H."/>
        </authorList>
    </citation>
    <scope>NUCLEOTIDE SEQUENCE [LARGE SCALE GENOMIC DNA]</scope>
    <source>
        <strain evidence="3 4">DSM 44666</strain>
    </source>
</reference>
<comment type="subcellular location">
    <subcellularLocation>
        <location evidence="1">Cell membrane</location>
        <topology evidence="1">Multi-pass membrane protein</topology>
    </subcellularLocation>
</comment>
<accession>A0A1M5ADW6</accession>
<feature type="transmembrane region" description="Helical" evidence="2">
    <location>
        <begin position="286"/>
        <end position="305"/>
    </location>
</feature>
<evidence type="ECO:0000313" key="3">
    <source>
        <dbReference type="EMBL" id="SHF28423.1"/>
    </source>
</evidence>
<dbReference type="Gene3D" id="1.20.1250.20">
    <property type="entry name" value="MFS general substrate transporter like domains"/>
    <property type="match status" value="1"/>
</dbReference>
<evidence type="ECO:0000256" key="2">
    <source>
        <dbReference type="SAM" id="Phobius"/>
    </source>
</evidence>
<keyword evidence="2" id="KW-0472">Membrane</keyword>
<dbReference type="Pfam" id="PF07690">
    <property type="entry name" value="MFS_1"/>
    <property type="match status" value="1"/>
</dbReference>
<dbReference type="GO" id="GO:0005886">
    <property type="term" value="C:plasma membrane"/>
    <property type="evidence" value="ECO:0007669"/>
    <property type="project" value="UniProtKB-SubCell"/>
</dbReference>
<proteinExistence type="predicted"/>
<dbReference type="GO" id="GO:0022857">
    <property type="term" value="F:transmembrane transporter activity"/>
    <property type="evidence" value="ECO:0007669"/>
    <property type="project" value="InterPro"/>
</dbReference>
<feature type="transmembrane region" description="Helical" evidence="2">
    <location>
        <begin position="257"/>
        <end position="274"/>
    </location>
</feature>
<protein>
    <submittedName>
        <fullName evidence="3">Major Facilitator Superfamily protein</fullName>
    </submittedName>
</protein>
<feature type="transmembrane region" description="Helical" evidence="2">
    <location>
        <begin position="115"/>
        <end position="137"/>
    </location>
</feature>
<dbReference type="RefSeq" id="WP_073156975.1">
    <property type="nucleotide sequence ID" value="NZ_FQVL01000013.1"/>
</dbReference>
<evidence type="ECO:0000313" key="4">
    <source>
        <dbReference type="Proteomes" id="UP000184476"/>
    </source>
</evidence>
<keyword evidence="2" id="KW-1133">Transmembrane helix</keyword>
<dbReference type="EMBL" id="FQVL01000013">
    <property type="protein sequence ID" value="SHF28423.1"/>
    <property type="molecule type" value="Genomic_DNA"/>
</dbReference>
<keyword evidence="2" id="KW-0812">Transmembrane</keyword>
<feature type="transmembrane region" description="Helical" evidence="2">
    <location>
        <begin position="231"/>
        <end position="251"/>
    </location>
</feature>
<dbReference type="Proteomes" id="UP000184476">
    <property type="component" value="Unassembled WGS sequence"/>
</dbReference>
<dbReference type="AlphaFoldDB" id="A0A1M5ADW6"/>
<feature type="transmembrane region" description="Helical" evidence="2">
    <location>
        <begin position="56"/>
        <end position="75"/>
    </location>
</feature>
<keyword evidence="4" id="KW-1185">Reference proteome</keyword>
<name>A0A1M5ADW6_9BACL</name>
<dbReference type="InterPro" id="IPR011701">
    <property type="entry name" value="MFS"/>
</dbReference>
<dbReference type="InterPro" id="IPR036259">
    <property type="entry name" value="MFS_trans_sf"/>
</dbReference>
<feature type="transmembrane region" description="Helical" evidence="2">
    <location>
        <begin position="87"/>
        <end position="109"/>
    </location>
</feature>
<feature type="transmembrane region" description="Helical" evidence="2">
    <location>
        <begin position="175"/>
        <end position="194"/>
    </location>
</feature>
<sequence>MQLKENRFIQYWMNRYQWATKPILEMDFAAATLAFTFALFFQGANGRIGVELSVKMVPVLGLIFYAISAYISYITPRLMSKYSPRKMVSMALVVMILATIWTRLASTLISFVGAFAVYSASHFLAFTTVAVVVRMSLPSEKDLQRRGGSFFSSGCYLFSAVAQLLFFLGLKSEQLAWIILTTTVPVLTLFVLLLSQLNWSRLEKESGKEKKKSRLNWRAVKVEIDWGAIRVAAPYSTIIVCSSTTLALLQFHLGKDAYIALFVHQLVCAVGGFLPIRFAERKGDRFVTVLALLLAGCSMICILFGGMWWSILGGILLGLSIAGGRASFSQLASDHTQQQGRGVSPYYSTGVRTGSIGANLFSLPVTFGVATLTTVWLGPLSLVVVAILYTTLIVPRISQK</sequence>
<feature type="transmembrane region" description="Helical" evidence="2">
    <location>
        <begin position="376"/>
        <end position="394"/>
    </location>
</feature>
<gene>
    <name evidence="3" type="ORF">SAMN05444392_11353</name>
</gene>
<dbReference type="SUPFAM" id="SSF103473">
    <property type="entry name" value="MFS general substrate transporter"/>
    <property type="match status" value="1"/>
</dbReference>
<feature type="transmembrane region" description="Helical" evidence="2">
    <location>
        <begin position="149"/>
        <end position="169"/>
    </location>
</feature>
<evidence type="ECO:0000256" key="1">
    <source>
        <dbReference type="ARBA" id="ARBA00004651"/>
    </source>
</evidence>